<dbReference type="InterPro" id="IPR006319">
    <property type="entry name" value="PEP_synth"/>
</dbReference>
<proteinExistence type="inferred from homology"/>
<evidence type="ECO:0000259" key="17">
    <source>
        <dbReference type="Pfam" id="PF01326"/>
    </source>
</evidence>
<comment type="pathway">
    <text evidence="3 15">Carbohydrate biosynthesis; gluconeogenesis.</text>
</comment>
<dbReference type="Pfam" id="PF00391">
    <property type="entry name" value="PEP-utilizers"/>
    <property type="match status" value="1"/>
</dbReference>
<dbReference type="InterPro" id="IPR036637">
    <property type="entry name" value="Phosphohistidine_dom_sf"/>
</dbReference>
<evidence type="ECO:0000256" key="8">
    <source>
        <dbReference type="ARBA" id="ARBA00022723"/>
    </source>
</evidence>
<evidence type="ECO:0000256" key="13">
    <source>
        <dbReference type="ARBA" id="ARBA00033470"/>
    </source>
</evidence>
<keyword evidence="19" id="KW-0670">Pyruvate</keyword>
<dbReference type="PROSITE" id="PS00370">
    <property type="entry name" value="PEP_ENZYMES_PHOS_SITE"/>
    <property type="match status" value="1"/>
</dbReference>
<evidence type="ECO:0000256" key="14">
    <source>
        <dbReference type="ARBA" id="ARBA00047700"/>
    </source>
</evidence>
<evidence type="ECO:0000259" key="16">
    <source>
        <dbReference type="Pfam" id="PF00391"/>
    </source>
</evidence>
<dbReference type="NCBIfam" id="TIGR01418">
    <property type="entry name" value="PEP_synth"/>
    <property type="match status" value="1"/>
</dbReference>
<dbReference type="PANTHER" id="PTHR43030">
    <property type="entry name" value="PHOSPHOENOLPYRUVATE SYNTHASE"/>
    <property type="match status" value="1"/>
</dbReference>
<evidence type="ECO:0000256" key="9">
    <source>
        <dbReference type="ARBA" id="ARBA00022741"/>
    </source>
</evidence>
<dbReference type="InterPro" id="IPR015813">
    <property type="entry name" value="Pyrv/PenolPyrv_kinase-like_dom"/>
</dbReference>
<keyword evidence="11 15" id="KW-0067">ATP-binding</keyword>
<dbReference type="Gene3D" id="3.30.1490.20">
    <property type="entry name" value="ATP-grasp fold, A domain"/>
    <property type="match status" value="1"/>
</dbReference>
<dbReference type="AlphaFoldDB" id="A0A839HPP8"/>
<dbReference type="InterPro" id="IPR002192">
    <property type="entry name" value="PPDK_AMP/ATP-bd"/>
</dbReference>
<dbReference type="PIRSF" id="PIRSF000854">
    <property type="entry name" value="PEP_synthase"/>
    <property type="match status" value="1"/>
</dbReference>
<reference evidence="19 20" key="1">
    <citation type="submission" date="2020-08" db="EMBL/GenBank/DDBJ databases">
        <title>Aquariorum lacteus gen. nov., sp. nov., a new member of the family Comamonadaceae, isolated from freshwater aquarium.</title>
        <authorList>
            <person name="Chun S.-J."/>
        </authorList>
    </citation>
    <scope>NUCLEOTIDE SEQUENCE [LARGE SCALE GENOMIC DNA]</scope>
    <source>
        <strain evidence="19 20">SJAQ100</strain>
    </source>
</reference>
<feature type="domain" description="PEP-utilising enzyme C-terminal" evidence="18">
    <location>
        <begin position="503"/>
        <end position="809"/>
    </location>
</feature>
<protein>
    <recommendedName>
        <fullName evidence="6 15">Phosphoenolpyruvate synthase</fullName>
        <shortName evidence="15">PEP synthase</shortName>
        <ecNumber evidence="5 15">2.7.9.2</ecNumber>
    </recommendedName>
    <alternativeName>
        <fullName evidence="13 15">Pyruvate, water dikinase</fullName>
    </alternativeName>
</protein>
<dbReference type="Gene3D" id="3.20.20.60">
    <property type="entry name" value="Phosphoenolpyruvate-binding domains"/>
    <property type="match status" value="1"/>
</dbReference>
<gene>
    <name evidence="19" type="primary">ppsA</name>
    <name evidence="19" type="ORF">H4F90_04705</name>
</gene>
<comment type="function">
    <text evidence="2 15">Catalyzes the phosphorylation of pyruvate to phosphoenolpyruvate.</text>
</comment>
<dbReference type="Gene3D" id="3.30.470.20">
    <property type="entry name" value="ATP-grasp fold, B domain"/>
    <property type="match status" value="1"/>
</dbReference>
<keyword evidence="12 15" id="KW-0460">Magnesium</keyword>
<keyword evidence="7 15" id="KW-0808">Transferase</keyword>
<dbReference type="PROSITE" id="PS00742">
    <property type="entry name" value="PEP_ENZYMES_2"/>
    <property type="match status" value="1"/>
</dbReference>
<dbReference type="PANTHER" id="PTHR43030:SF1">
    <property type="entry name" value="PHOSPHOENOLPYRUVATE SYNTHASE"/>
    <property type="match status" value="1"/>
</dbReference>
<comment type="similarity">
    <text evidence="4 15">Belongs to the PEP-utilizing enzyme family.</text>
</comment>
<evidence type="ECO:0000256" key="11">
    <source>
        <dbReference type="ARBA" id="ARBA00022840"/>
    </source>
</evidence>
<feature type="domain" description="Pyruvate phosphate dikinase AMP/ATP-binding" evidence="17">
    <location>
        <begin position="36"/>
        <end position="365"/>
    </location>
</feature>
<dbReference type="GO" id="GO:0005524">
    <property type="term" value="F:ATP binding"/>
    <property type="evidence" value="ECO:0007669"/>
    <property type="project" value="UniProtKB-KW"/>
</dbReference>
<evidence type="ECO:0000256" key="3">
    <source>
        <dbReference type="ARBA" id="ARBA00004742"/>
    </source>
</evidence>
<evidence type="ECO:0000256" key="12">
    <source>
        <dbReference type="ARBA" id="ARBA00022842"/>
    </source>
</evidence>
<dbReference type="GO" id="GO:0046872">
    <property type="term" value="F:metal ion binding"/>
    <property type="evidence" value="ECO:0007669"/>
    <property type="project" value="UniProtKB-KW"/>
</dbReference>
<dbReference type="Pfam" id="PF01326">
    <property type="entry name" value="PPDK_N"/>
    <property type="match status" value="1"/>
</dbReference>
<evidence type="ECO:0000256" key="7">
    <source>
        <dbReference type="ARBA" id="ARBA00022679"/>
    </source>
</evidence>
<evidence type="ECO:0000256" key="5">
    <source>
        <dbReference type="ARBA" id="ARBA00011996"/>
    </source>
</evidence>
<evidence type="ECO:0000259" key="18">
    <source>
        <dbReference type="Pfam" id="PF02896"/>
    </source>
</evidence>
<dbReference type="NCBIfam" id="NF005057">
    <property type="entry name" value="PRK06464.1"/>
    <property type="match status" value="1"/>
</dbReference>
<dbReference type="InterPro" id="IPR000121">
    <property type="entry name" value="PEP_util_C"/>
</dbReference>
<evidence type="ECO:0000256" key="10">
    <source>
        <dbReference type="ARBA" id="ARBA00022777"/>
    </source>
</evidence>
<dbReference type="SUPFAM" id="SSF56059">
    <property type="entry name" value="Glutathione synthetase ATP-binding domain-like"/>
    <property type="match status" value="1"/>
</dbReference>
<evidence type="ECO:0000256" key="15">
    <source>
        <dbReference type="PIRNR" id="PIRNR000854"/>
    </source>
</evidence>
<dbReference type="InterPro" id="IPR018274">
    <property type="entry name" value="PEP_util_AS"/>
</dbReference>
<dbReference type="EC" id="2.7.9.2" evidence="5 15"/>
<keyword evidence="20" id="KW-1185">Reference proteome</keyword>
<dbReference type="FunFam" id="3.50.30.10:FF:000002">
    <property type="entry name" value="Phosphoenolpyruvate synthase"/>
    <property type="match status" value="1"/>
</dbReference>
<dbReference type="Proteomes" id="UP000586093">
    <property type="component" value="Unassembled WGS sequence"/>
</dbReference>
<dbReference type="Pfam" id="PF02896">
    <property type="entry name" value="PEP-utilizers_C"/>
    <property type="match status" value="1"/>
</dbReference>
<evidence type="ECO:0000256" key="1">
    <source>
        <dbReference type="ARBA" id="ARBA00001946"/>
    </source>
</evidence>
<dbReference type="GO" id="GO:0006094">
    <property type="term" value="P:gluconeogenesis"/>
    <property type="evidence" value="ECO:0007669"/>
    <property type="project" value="UniProtKB-UniPathway"/>
</dbReference>
<evidence type="ECO:0000256" key="6">
    <source>
        <dbReference type="ARBA" id="ARBA00021623"/>
    </source>
</evidence>
<organism evidence="19 20">
    <name type="scientific">Aquariibacter albus</name>
    <dbReference type="NCBI Taxonomy" id="2759899"/>
    <lineage>
        <taxon>Bacteria</taxon>
        <taxon>Pseudomonadati</taxon>
        <taxon>Pseudomonadota</taxon>
        <taxon>Betaproteobacteria</taxon>
        <taxon>Burkholderiales</taxon>
        <taxon>Sphaerotilaceae</taxon>
        <taxon>Aquariibacter</taxon>
    </lineage>
</organism>
<name>A0A839HPP8_9BURK</name>
<keyword evidence="8 15" id="KW-0479">Metal-binding</keyword>
<dbReference type="Gene3D" id="3.50.30.10">
    <property type="entry name" value="Phosphohistidine domain"/>
    <property type="match status" value="1"/>
</dbReference>
<dbReference type="EMBL" id="JACIVI010000001">
    <property type="protein sequence ID" value="MBB1161279.1"/>
    <property type="molecule type" value="Genomic_DNA"/>
</dbReference>
<comment type="caution">
    <text evidence="19">The sequence shown here is derived from an EMBL/GenBank/DDBJ whole genome shotgun (WGS) entry which is preliminary data.</text>
</comment>
<dbReference type="InterPro" id="IPR008279">
    <property type="entry name" value="PEP-util_enz_mobile_dom"/>
</dbReference>
<dbReference type="FunFam" id="3.20.20.60:FF:000010">
    <property type="entry name" value="Phosphoenolpyruvate synthase"/>
    <property type="match status" value="1"/>
</dbReference>
<dbReference type="UniPathway" id="UPA00138"/>
<sequence length="811" mass="87902">MRPRPGFFTLWSIVMALFEATALVVPFEQLRMEDVDTVGGKNSSLGEMISQLAASGVRVPTGFATTAHAFRDFLTFNGLTEKINARLAALDTEDVRALAEAGAEIRGWVEHAPFPPALEAGIREAFATLSGGDASASFAVRSSATAEDLPDASFAGQQESFLNVVGIETVLLKIKEVFASLYNDRAISYRVHKGFAHAEVALSAGVQRMVRSDLGAAGVMFTIDTESGFKDVVFITSSYGLGETVVQGAVNPDEYYVHKPMLAAGKRAVIRRNLGSKLIKMVFASPEEKAASGKLVKTVDTVTEQRNRYSLSEAEVTELAQYAMTIEKHYGRPMDIEWGKDGVDGKLYILQARPETVKSQAEGKVEQRFKLKGSSTVLAEGRAIGQKIGTGPVRLVHSISEMDKVQPGDVLVTDMTDPNWEPVMKRASAIVTNRGGRTCHAAIIARELGIPAVVGCGDATATLKDGQLVTVACSEGDTGLIYDGLLETEITEVTRGELPPSPVKIMMNVGNPQLAFDFAQMPNSGVGLARLEFIINNNIGIHPKAILDYPNVDSDLKKAVESVARGHASPRAFYVDKLVEGIATIAAAFWPKAVIVRLSDFKSNEYKKLIGGSRYEPEEENPMLGFRGASRYISADFGEAFAMECEALKRVRNEMGLTNVEIMVPFVRTLKQAERVNALLAAQGLKRGENGLRLIMMCEIPSNAILAEQYLQHFDGMSIGSNDLTQLTLGLDRDSGLELLAADFDERDPAVTALISLAIKACRAQDKYIGICGQGPSDHPDFADWLTDQGIVSISLNPDTVIETWQRLAAR</sequence>
<dbReference type="FunFam" id="3.30.470.20:FF:000017">
    <property type="entry name" value="Phosphoenolpyruvate synthase"/>
    <property type="match status" value="1"/>
</dbReference>
<dbReference type="InterPro" id="IPR040442">
    <property type="entry name" value="Pyrv_kinase-like_dom_sf"/>
</dbReference>
<evidence type="ECO:0000313" key="20">
    <source>
        <dbReference type="Proteomes" id="UP000586093"/>
    </source>
</evidence>
<evidence type="ECO:0000256" key="4">
    <source>
        <dbReference type="ARBA" id="ARBA00007837"/>
    </source>
</evidence>
<dbReference type="InterPro" id="IPR023151">
    <property type="entry name" value="PEP_util_CS"/>
</dbReference>
<comment type="cofactor">
    <cofactor evidence="1 15">
        <name>Mg(2+)</name>
        <dbReference type="ChEBI" id="CHEBI:18420"/>
    </cofactor>
</comment>
<dbReference type="SUPFAM" id="SSF52009">
    <property type="entry name" value="Phosphohistidine domain"/>
    <property type="match status" value="1"/>
</dbReference>
<keyword evidence="10 15" id="KW-0418">Kinase</keyword>
<keyword evidence="9 15" id="KW-0547">Nucleotide-binding</keyword>
<comment type="catalytic activity">
    <reaction evidence="14 15">
        <text>pyruvate + ATP + H2O = phosphoenolpyruvate + AMP + phosphate + 2 H(+)</text>
        <dbReference type="Rhea" id="RHEA:11364"/>
        <dbReference type="ChEBI" id="CHEBI:15361"/>
        <dbReference type="ChEBI" id="CHEBI:15377"/>
        <dbReference type="ChEBI" id="CHEBI:15378"/>
        <dbReference type="ChEBI" id="CHEBI:30616"/>
        <dbReference type="ChEBI" id="CHEBI:43474"/>
        <dbReference type="ChEBI" id="CHEBI:58702"/>
        <dbReference type="ChEBI" id="CHEBI:456215"/>
        <dbReference type="EC" id="2.7.9.2"/>
    </reaction>
</comment>
<dbReference type="FunFam" id="3.30.1490.20:FF:000010">
    <property type="entry name" value="Phosphoenolpyruvate synthase"/>
    <property type="match status" value="1"/>
</dbReference>
<accession>A0A839HPP8</accession>
<dbReference type="GO" id="GO:0008986">
    <property type="term" value="F:pyruvate, water dikinase activity"/>
    <property type="evidence" value="ECO:0007669"/>
    <property type="project" value="UniProtKB-EC"/>
</dbReference>
<dbReference type="InterPro" id="IPR013815">
    <property type="entry name" value="ATP_grasp_subdomain_1"/>
</dbReference>
<evidence type="ECO:0000313" key="19">
    <source>
        <dbReference type="EMBL" id="MBB1161279.1"/>
    </source>
</evidence>
<dbReference type="SUPFAM" id="SSF51621">
    <property type="entry name" value="Phosphoenolpyruvate/pyruvate domain"/>
    <property type="match status" value="1"/>
</dbReference>
<feature type="domain" description="PEP-utilising enzyme mobile" evidence="16">
    <location>
        <begin position="406"/>
        <end position="476"/>
    </location>
</feature>
<evidence type="ECO:0000256" key="2">
    <source>
        <dbReference type="ARBA" id="ARBA00002988"/>
    </source>
</evidence>